<dbReference type="SUPFAM" id="SSF55874">
    <property type="entry name" value="ATPase domain of HSP90 chaperone/DNA topoisomerase II/histidine kinase"/>
    <property type="match status" value="1"/>
</dbReference>
<keyword evidence="1" id="KW-0723">Serine/threonine-protein kinase</keyword>
<sequence length="146" mass="15937">MDACNAYPLPPDPAKFPHAWTLYFATTPIAPKLCRDFVGNVLRLLNLGHLADTATLCTSELVTNACLHAEGPIHLLVAAEPHRVRICVYDNNPTLPTPSRPAPTEETGRGLHLIRRLSDEYGVTPDQIGALAKGVWFELDTTRTAA</sequence>
<dbReference type="OrthoDB" id="4298621at2"/>
<feature type="domain" description="Histidine kinase/HSP90-like ATPase" evidence="2">
    <location>
        <begin position="50"/>
        <end position="123"/>
    </location>
</feature>
<dbReference type="CDD" id="cd16936">
    <property type="entry name" value="HATPase_RsbW-like"/>
    <property type="match status" value="1"/>
</dbReference>
<comment type="caution">
    <text evidence="3">The sequence shown here is derived from an EMBL/GenBank/DDBJ whole genome shotgun (WGS) entry which is preliminary data.</text>
</comment>
<dbReference type="GO" id="GO:0005524">
    <property type="term" value="F:ATP binding"/>
    <property type="evidence" value="ECO:0007669"/>
    <property type="project" value="UniProtKB-KW"/>
</dbReference>
<evidence type="ECO:0000313" key="3">
    <source>
        <dbReference type="EMBL" id="TKA13539.1"/>
    </source>
</evidence>
<dbReference type="Proteomes" id="UP000305778">
    <property type="component" value="Unassembled WGS sequence"/>
</dbReference>
<gene>
    <name evidence="3" type="ORF">FCI23_00745</name>
</gene>
<keyword evidence="1" id="KW-0808">Transferase</keyword>
<keyword evidence="1" id="KW-0418">Kinase</keyword>
<dbReference type="AlphaFoldDB" id="A0A4V5N0V5"/>
<keyword evidence="3" id="KW-0547">Nucleotide-binding</keyword>
<proteinExistence type="predicted"/>
<dbReference type="InterPro" id="IPR036890">
    <property type="entry name" value="HATPase_C_sf"/>
</dbReference>
<dbReference type="Pfam" id="PF13581">
    <property type="entry name" value="HATPase_c_2"/>
    <property type="match status" value="1"/>
</dbReference>
<dbReference type="EMBL" id="SUMC01000001">
    <property type="protein sequence ID" value="TKA13539.1"/>
    <property type="molecule type" value="Genomic_DNA"/>
</dbReference>
<dbReference type="PANTHER" id="PTHR35526">
    <property type="entry name" value="ANTI-SIGMA-F FACTOR RSBW-RELATED"/>
    <property type="match status" value="1"/>
</dbReference>
<evidence type="ECO:0000259" key="2">
    <source>
        <dbReference type="Pfam" id="PF13581"/>
    </source>
</evidence>
<reference evidence="3 4" key="1">
    <citation type="submission" date="2019-04" db="EMBL/GenBank/DDBJ databases">
        <title>Streptomyces oryziradicis sp. nov., a novel actinomycete isolated from rhizosphere soil of rice (Oryza sativa L.).</title>
        <authorList>
            <person name="Li C."/>
        </authorList>
    </citation>
    <scope>NUCLEOTIDE SEQUENCE [LARGE SCALE GENOMIC DNA]</scope>
    <source>
        <strain evidence="3 4">NEAU-C40</strain>
    </source>
</reference>
<keyword evidence="3" id="KW-0067">ATP-binding</keyword>
<organism evidence="3 4">
    <name type="scientific">Actinacidiphila oryziradicis</name>
    <dbReference type="NCBI Taxonomy" id="2571141"/>
    <lineage>
        <taxon>Bacteria</taxon>
        <taxon>Bacillati</taxon>
        <taxon>Actinomycetota</taxon>
        <taxon>Actinomycetes</taxon>
        <taxon>Kitasatosporales</taxon>
        <taxon>Streptomycetaceae</taxon>
        <taxon>Actinacidiphila</taxon>
    </lineage>
</organism>
<name>A0A4V5N0V5_9ACTN</name>
<dbReference type="GO" id="GO:0004674">
    <property type="term" value="F:protein serine/threonine kinase activity"/>
    <property type="evidence" value="ECO:0007669"/>
    <property type="project" value="UniProtKB-KW"/>
</dbReference>
<keyword evidence="4" id="KW-1185">Reference proteome</keyword>
<accession>A0A4V5N0V5</accession>
<evidence type="ECO:0000313" key="4">
    <source>
        <dbReference type="Proteomes" id="UP000305778"/>
    </source>
</evidence>
<dbReference type="InterPro" id="IPR050267">
    <property type="entry name" value="Anti-sigma-factor_SerPK"/>
</dbReference>
<dbReference type="PANTHER" id="PTHR35526:SF3">
    <property type="entry name" value="ANTI-SIGMA-F FACTOR RSBW"/>
    <property type="match status" value="1"/>
</dbReference>
<protein>
    <submittedName>
        <fullName evidence="3">ATP-binding protein</fullName>
    </submittedName>
</protein>
<dbReference type="Gene3D" id="3.30.565.10">
    <property type="entry name" value="Histidine kinase-like ATPase, C-terminal domain"/>
    <property type="match status" value="1"/>
</dbReference>
<dbReference type="InterPro" id="IPR003594">
    <property type="entry name" value="HATPase_dom"/>
</dbReference>
<evidence type="ECO:0000256" key="1">
    <source>
        <dbReference type="ARBA" id="ARBA00022527"/>
    </source>
</evidence>